<feature type="chain" id="PRO_5011115852" description="Lipoprotein" evidence="2">
    <location>
        <begin position="22"/>
        <end position="91"/>
    </location>
</feature>
<evidence type="ECO:0000313" key="4">
    <source>
        <dbReference type="Proteomes" id="UP000054717"/>
    </source>
</evidence>
<proteinExistence type="predicted"/>
<organism evidence="3 4">
    <name type="scientific">Caballeronia telluris</name>
    <dbReference type="NCBI Taxonomy" id="326475"/>
    <lineage>
        <taxon>Bacteria</taxon>
        <taxon>Pseudomonadati</taxon>
        <taxon>Pseudomonadota</taxon>
        <taxon>Betaproteobacteria</taxon>
        <taxon>Burkholderiales</taxon>
        <taxon>Burkholderiaceae</taxon>
        <taxon>Caballeronia</taxon>
    </lineage>
</organism>
<feature type="signal peptide" evidence="2">
    <location>
        <begin position="1"/>
        <end position="21"/>
    </location>
</feature>
<keyword evidence="4" id="KW-1185">Reference proteome</keyword>
<name>A0A158HAH8_9BURK</name>
<gene>
    <name evidence="3" type="ORF">AWB66_02139</name>
</gene>
<feature type="compositionally biased region" description="Low complexity" evidence="1">
    <location>
        <begin position="72"/>
        <end position="85"/>
    </location>
</feature>
<evidence type="ECO:0000313" key="3">
    <source>
        <dbReference type="EMBL" id="SAL41328.1"/>
    </source>
</evidence>
<dbReference type="AlphaFoldDB" id="A0A158HAH8"/>
<reference evidence="3" key="1">
    <citation type="submission" date="2016-01" db="EMBL/GenBank/DDBJ databases">
        <authorList>
            <person name="Peeters Charlotte."/>
        </authorList>
    </citation>
    <scope>NUCLEOTIDE SEQUENCE</scope>
    <source>
        <strain evidence="3">LMG 22936</strain>
    </source>
</reference>
<accession>A0A158HAH8</accession>
<sequence>MTRLIAMMCLLGACMAGTAHAELNDRTKKLLQTQALNRPQQQSTTPNPNSAADDEARNGTRTSGGAAGAGAGSQSPSPSRGAAGSNPTQKP</sequence>
<protein>
    <recommendedName>
        <fullName evidence="5">Lipoprotein</fullName>
    </recommendedName>
</protein>
<keyword evidence="2" id="KW-0732">Signal</keyword>
<dbReference type="RefSeq" id="WP_159462903.1">
    <property type="nucleotide sequence ID" value="NZ_FCNZ02000006.1"/>
</dbReference>
<dbReference type="Proteomes" id="UP000054717">
    <property type="component" value="Unassembled WGS sequence"/>
</dbReference>
<evidence type="ECO:0000256" key="2">
    <source>
        <dbReference type="SAM" id="SignalP"/>
    </source>
</evidence>
<feature type="region of interest" description="Disordered" evidence="1">
    <location>
        <begin position="31"/>
        <end position="91"/>
    </location>
</feature>
<feature type="compositionally biased region" description="Polar residues" evidence="1">
    <location>
        <begin position="31"/>
        <end position="50"/>
    </location>
</feature>
<evidence type="ECO:0008006" key="5">
    <source>
        <dbReference type="Google" id="ProtNLM"/>
    </source>
</evidence>
<comment type="caution">
    <text evidence="3">The sequence shown here is derived from an EMBL/GenBank/DDBJ whole genome shotgun (WGS) entry which is preliminary data.</text>
</comment>
<dbReference type="EMBL" id="FCNZ02000006">
    <property type="protein sequence ID" value="SAL41328.1"/>
    <property type="molecule type" value="Genomic_DNA"/>
</dbReference>
<evidence type="ECO:0000256" key="1">
    <source>
        <dbReference type="SAM" id="MobiDB-lite"/>
    </source>
</evidence>